<comment type="caution">
    <text evidence="1">The sequence shown here is derived from an EMBL/GenBank/DDBJ whole genome shotgun (WGS) entry which is preliminary data.</text>
</comment>
<protein>
    <submittedName>
        <fullName evidence="1">Uncharacterized protein</fullName>
    </submittedName>
</protein>
<reference evidence="1 2" key="1">
    <citation type="submission" date="2024-09" db="EMBL/GenBank/DDBJ databases">
        <title>Chromosome-scale assembly of Riccia sorocarpa.</title>
        <authorList>
            <person name="Paukszto L."/>
        </authorList>
    </citation>
    <scope>NUCLEOTIDE SEQUENCE [LARGE SCALE GENOMIC DNA]</scope>
    <source>
        <strain evidence="1">LP-2024</strain>
        <tissue evidence="1">Aerial parts of the thallus</tissue>
    </source>
</reference>
<dbReference type="AlphaFoldDB" id="A0ABD3IB45"/>
<gene>
    <name evidence="1" type="ORF">R1sor_012855</name>
</gene>
<dbReference type="Proteomes" id="UP001633002">
    <property type="component" value="Unassembled WGS sequence"/>
</dbReference>
<sequence>MEFEGPWALLMGNIPTDVFVRPWIKDRCEVNYGWEFYCKEEKEDAIKLVMDRSQGQFQSLRTMFCSNKSLQYIAENARF</sequence>
<accession>A0ABD3IB45</accession>
<dbReference type="EMBL" id="JBJQOH010000002">
    <property type="protein sequence ID" value="KAL3698779.1"/>
    <property type="molecule type" value="Genomic_DNA"/>
</dbReference>
<evidence type="ECO:0000313" key="2">
    <source>
        <dbReference type="Proteomes" id="UP001633002"/>
    </source>
</evidence>
<keyword evidence="2" id="KW-1185">Reference proteome</keyword>
<organism evidence="1 2">
    <name type="scientific">Riccia sorocarpa</name>
    <dbReference type="NCBI Taxonomy" id="122646"/>
    <lineage>
        <taxon>Eukaryota</taxon>
        <taxon>Viridiplantae</taxon>
        <taxon>Streptophyta</taxon>
        <taxon>Embryophyta</taxon>
        <taxon>Marchantiophyta</taxon>
        <taxon>Marchantiopsida</taxon>
        <taxon>Marchantiidae</taxon>
        <taxon>Marchantiales</taxon>
        <taxon>Ricciaceae</taxon>
        <taxon>Riccia</taxon>
    </lineage>
</organism>
<name>A0ABD3IB45_9MARC</name>
<evidence type="ECO:0000313" key="1">
    <source>
        <dbReference type="EMBL" id="KAL3698779.1"/>
    </source>
</evidence>
<proteinExistence type="predicted"/>